<feature type="transmembrane region" description="Helical" evidence="7">
    <location>
        <begin position="645"/>
        <end position="667"/>
    </location>
</feature>
<accession>A0AAV4VTN7</accession>
<feature type="transmembrane region" description="Helical" evidence="7">
    <location>
        <begin position="151"/>
        <end position="172"/>
    </location>
</feature>
<feature type="transmembrane region" description="Helical" evidence="7">
    <location>
        <begin position="525"/>
        <end position="544"/>
    </location>
</feature>
<gene>
    <name evidence="8" type="primary">AVEN_271286_1</name>
    <name evidence="8" type="ORF">CDAR_429701</name>
</gene>
<dbReference type="Pfam" id="PF07690">
    <property type="entry name" value="MFS_1"/>
    <property type="match status" value="2"/>
</dbReference>
<feature type="transmembrane region" description="Helical" evidence="7">
    <location>
        <begin position="178"/>
        <end position="200"/>
    </location>
</feature>
<protein>
    <submittedName>
        <fullName evidence="8">MFS domain-containing protein</fullName>
    </submittedName>
</protein>
<sequence>MPDIEEFYFGNRDSKHFLKLNEGCYNRDLECQDRLDLTSAFKEVMQNYFAETLLSVSRKTEKNWLFSYEVKMKTHSTDSCYSWIIAVACHVIHFLLYGMLRVAGLLFVEAMVLYNVDREVASLPFVICFTGRCAAGPVSGFFAQIFGFRKVVIFGGVISSIGIGICFFASNIHVVNFMWGVVFGLGMGTATALLPQVINLNFKKHGSKANGLSLAGVPVAGFVLSPIVIALIEGYGLNGTFLILSAIVLNSVPAAMLIKIPSSKSSKDNEKNLKIENKANEEHKFALMENNAKDSEDNECNNGVFYTDSKISIREKQQAGNEFLCDSPKNEHTPFLISSNYETMTGLSTSKKDLNKDYPQNGIEEITPPLSSSSIEKLNDVPRLRNETQENGVTIVSMVAVPQSERHFLTNYSESDARLISSRNNKSIDIIPKSDNATNLCNSQPNKINPIQNSSDEADQHHSPLTEVRDPRKQNKFLQSFKIFLDPMFILISISRSVTLFFFFFIPTVIVDFSRDKYLTKSESLYILMSFSGFDLFGKLALGWITDCGYIARNKYIAIGLYTMGASLLVMVWSNGFAMLMVGIAGLSVCVGTLSPTFPGLLAQYMSKEKQTMAIASSPIFMIPLNFSIPPLMGYFRDDLGSYDGLFYTMSVICFLCGMMVIILPCVERRKR</sequence>
<evidence type="ECO:0000256" key="7">
    <source>
        <dbReference type="SAM" id="Phobius"/>
    </source>
</evidence>
<feature type="transmembrane region" description="Helical" evidence="7">
    <location>
        <begin position="80"/>
        <end position="100"/>
    </location>
</feature>
<comment type="subcellular location">
    <subcellularLocation>
        <location evidence="1">Membrane</location>
        <topology evidence="1">Multi-pass membrane protein</topology>
    </subcellularLocation>
</comment>
<feature type="transmembrane region" description="Helical" evidence="7">
    <location>
        <begin position="120"/>
        <end position="142"/>
    </location>
</feature>
<keyword evidence="2" id="KW-0813">Transport</keyword>
<reference evidence="8 9" key="1">
    <citation type="submission" date="2021-06" db="EMBL/GenBank/DDBJ databases">
        <title>Caerostris darwini draft genome.</title>
        <authorList>
            <person name="Kono N."/>
            <person name="Arakawa K."/>
        </authorList>
    </citation>
    <scope>NUCLEOTIDE SEQUENCE [LARGE SCALE GENOMIC DNA]</scope>
</reference>
<name>A0AAV4VTN7_9ARAC</name>
<evidence type="ECO:0000256" key="6">
    <source>
        <dbReference type="SAM" id="MobiDB-lite"/>
    </source>
</evidence>
<dbReference type="InterPro" id="IPR036259">
    <property type="entry name" value="MFS_trans_sf"/>
</dbReference>
<feature type="compositionally biased region" description="Polar residues" evidence="6">
    <location>
        <begin position="443"/>
        <end position="455"/>
    </location>
</feature>
<comment type="caution">
    <text evidence="8">The sequence shown here is derived from an EMBL/GenBank/DDBJ whole genome shotgun (WGS) entry which is preliminary data.</text>
</comment>
<dbReference type="InterPro" id="IPR011701">
    <property type="entry name" value="MFS"/>
</dbReference>
<dbReference type="InterPro" id="IPR052983">
    <property type="entry name" value="MFS_Riboflavin_Transporter"/>
</dbReference>
<feature type="region of interest" description="Disordered" evidence="6">
    <location>
        <begin position="443"/>
        <end position="467"/>
    </location>
</feature>
<dbReference type="AlphaFoldDB" id="A0AAV4VTN7"/>
<dbReference type="GO" id="GO:0022857">
    <property type="term" value="F:transmembrane transporter activity"/>
    <property type="evidence" value="ECO:0007669"/>
    <property type="project" value="InterPro"/>
</dbReference>
<evidence type="ECO:0000256" key="4">
    <source>
        <dbReference type="ARBA" id="ARBA00022989"/>
    </source>
</evidence>
<keyword evidence="5 7" id="KW-0472">Membrane</keyword>
<feature type="compositionally biased region" description="Basic and acidic residues" evidence="6">
    <location>
        <begin position="458"/>
        <end position="467"/>
    </location>
</feature>
<feature type="transmembrane region" description="Helical" evidence="7">
    <location>
        <begin position="556"/>
        <end position="574"/>
    </location>
</feature>
<evidence type="ECO:0000256" key="1">
    <source>
        <dbReference type="ARBA" id="ARBA00004141"/>
    </source>
</evidence>
<feature type="transmembrane region" description="Helical" evidence="7">
    <location>
        <begin position="238"/>
        <end position="258"/>
    </location>
</feature>
<feature type="transmembrane region" description="Helical" evidence="7">
    <location>
        <begin position="483"/>
        <end position="505"/>
    </location>
</feature>
<dbReference type="SUPFAM" id="SSF103473">
    <property type="entry name" value="MFS general substrate transporter"/>
    <property type="match status" value="1"/>
</dbReference>
<dbReference type="PANTHER" id="PTHR43385">
    <property type="entry name" value="RIBOFLAVIN TRANSPORTER RIBJ"/>
    <property type="match status" value="1"/>
</dbReference>
<feature type="transmembrane region" description="Helical" evidence="7">
    <location>
        <begin position="212"/>
        <end position="232"/>
    </location>
</feature>
<dbReference type="EMBL" id="BPLQ01013632">
    <property type="protein sequence ID" value="GIY73602.1"/>
    <property type="molecule type" value="Genomic_DNA"/>
</dbReference>
<dbReference type="Gene3D" id="1.20.1250.20">
    <property type="entry name" value="MFS general substrate transporter like domains"/>
    <property type="match status" value="2"/>
</dbReference>
<evidence type="ECO:0000256" key="3">
    <source>
        <dbReference type="ARBA" id="ARBA00022692"/>
    </source>
</evidence>
<evidence type="ECO:0000256" key="2">
    <source>
        <dbReference type="ARBA" id="ARBA00022448"/>
    </source>
</evidence>
<organism evidence="8 9">
    <name type="scientific">Caerostris darwini</name>
    <dbReference type="NCBI Taxonomy" id="1538125"/>
    <lineage>
        <taxon>Eukaryota</taxon>
        <taxon>Metazoa</taxon>
        <taxon>Ecdysozoa</taxon>
        <taxon>Arthropoda</taxon>
        <taxon>Chelicerata</taxon>
        <taxon>Arachnida</taxon>
        <taxon>Araneae</taxon>
        <taxon>Araneomorphae</taxon>
        <taxon>Entelegynae</taxon>
        <taxon>Araneoidea</taxon>
        <taxon>Araneidae</taxon>
        <taxon>Caerostris</taxon>
    </lineage>
</organism>
<dbReference type="Proteomes" id="UP001054837">
    <property type="component" value="Unassembled WGS sequence"/>
</dbReference>
<evidence type="ECO:0000313" key="8">
    <source>
        <dbReference type="EMBL" id="GIY73602.1"/>
    </source>
</evidence>
<keyword evidence="3 7" id="KW-0812">Transmembrane</keyword>
<keyword evidence="4 7" id="KW-1133">Transmembrane helix</keyword>
<feature type="transmembrane region" description="Helical" evidence="7">
    <location>
        <begin position="580"/>
        <end position="602"/>
    </location>
</feature>
<feature type="transmembrane region" description="Helical" evidence="7">
    <location>
        <begin position="614"/>
        <end position="633"/>
    </location>
</feature>
<proteinExistence type="predicted"/>
<evidence type="ECO:0000256" key="5">
    <source>
        <dbReference type="ARBA" id="ARBA00023136"/>
    </source>
</evidence>
<dbReference type="GO" id="GO:0016020">
    <property type="term" value="C:membrane"/>
    <property type="evidence" value="ECO:0007669"/>
    <property type="project" value="UniProtKB-SubCell"/>
</dbReference>
<keyword evidence="9" id="KW-1185">Reference proteome</keyword>
<dbReference type="PANTHER" id="PTHR43385:SF1">
    <property type="entry name" value="RIBOFLAVIN TRANSPORTER RIBJ"/>
    <property type="match status" value="1"/>
</dbReference>
<evidence type="ECO:0000313" key="9">
    <source>
        <dbReference type="Proteomes" id="UP001054837"/>
    </source>
</evidence>